<reference evidence="2" key="1">
    <citation type="submission" date="2021-07" db="EMBL/GenBank/DDBJ databases">
        <title>New genus and species of the family Alcaligenaceae.</title>
        <authorList>
            <person name="Hahn M.W."/>
        </authorList>
    </citation>
    <scope>NUCLEOTIDE SEQUENCE</scope>
    <source>
        <strain evidence="2">LF4-65</strain>
    </source>
</reference>
<dbReference type="EMBL" id="JAHXRI010000006">
    <property type="protein sequence ID" value="MBZ1350099.1"/>
    <property type="molecule type" value="Genomic_DNA"/>
</dbReference>
<dbReference type="Pfam" id="PF00534">
    <property type="entry name" value="Glycos_transf_1"/>
    <property type="match status" value="1"/>
</dbReference>
<dbReference type="InterPro" id="IPR001296">
    <property type="entry name" value="Glyco_trans_1"/>
</dbReference>
<evidence type="ECO:0000313" key="3">
    <source>
        <dbReference type="Proteomes" id="UP000739565"/>
    </source>
</evidence>
<dbReference type="PANTHER" id="PTHR45947:SF3">
    <property type="entry name" value="SULFOQUINOVOSYL TRANSFERASE SQD2"/>
    <property type="match status" value="1"/>
</dbReference>
<dbReference type="InterPro" id="IPR050194">
    <property type="entry name" value="Glycosyltransferase_grp1"/>
</dbReference>
<keyword evidence="3" id="KW-1185">Reference proteome</keyword>
<evidence type="ECO:0000313" key="2">
    <source>
        <dbReference type="EMBL" id="MBZ1350099.1"/>
    </source>
</evidence>
<protein>
    <submittedName>
        <fullName evidence="2">Glycosyltransferase</fullName>
    </submittedName>
</protein>
<sequence>MNILYLYTEVMGYNLSVFDHLADDYGAMVHVVRWTHKNNTPFQPNPTSRVKYYDRSLYSTEELCKLAKVLNPAVAYISGWQDKGYLPVARELKASGIPVVMGLDSQWVGSIRQRIGAQLIRRVYKKRYFSFAWVPGPLQYEYASRIGFLKSEIICNLLSGNTDLFSHSDSALDGDKSNRYPKQFLYVGRFVEAKGIDILIAAYLRYRNVFRGDWKLKCVGNGPMEKHLLKAQQDNHEISVEPFADQSVLVRYAKESGAFILPSRYEPWGVVAHEFASAGLPLILSDAVGSKQQFLVNGYNGYEYPSHSAESLALVMHRLSQKSEENLREMGRRSTHLGLSLCPKISAASLISVSKVSRDE</sequence>
<dbReference type="SUPFAM" id="SSF53756">
    <property type="entry name" value="UDP-Glycosyltransferase/glycogen phosphorylase"/>
    <property type="match status" value="1"/>
</dbReference>
<dbReference type="Gene3D" id="3.40.50.2000">
    <property type="entry name" value="Glycogen Phosphorylase B"/>
    <property type="match status" value="2"/>
</dbReference>
<dbReference type="GO" id="GO:0016757">
    <property type="term" value="F:glycosyltransferase activity"/>
    <property type="evidence" value="ECO:0007669"/>
    <property type="project" value="InterPro"/>
</dbReference>
<dbReference type="PANTHER" id="PTHR45947">
    <property type="entry name" value="SULFOQUINOVOSYL TRANSFERASE SQD2"/>
    <property type="match status" value="1"/>
</dbReference>
<proteinExistence type="predicted"/>
<evidence type="ECO:0000259" key="1">
    <source>
        <dbReference type="Pfam" id="PF00534"/>
    </source>
</evidence>
<gene>
    <name evidence="2" type="ORF">KZZ10_05530</name>
</gene>
<comment type="caution">
    <text evidence="2">The sequence shown here is derived from an EMBL/GenBank/DDBJ whole genome shotgun (WGS) entry which is preliminary data.</text>
</comment>
<dbReference type="Proteomes" id="UP000739565">
    <property type="component" value="Unassembled WGS sequence"/>
</dbReference>
<name>A0A953NAH2_9BURK</name>
<feature type="domain" description="Glycosyl transferase family 1" evidence="1">
    <location>
        <begin position="180"/>
        <end position="330"/>
    </location>
</feature>
<accession>A0A953NAH2</accession>
<organism evidence="2 3">
    <name type="scientific">Zwartia hollandica</name>
    <dbReference type="NCBI Taxonomy" id="324606"/>
    <lineage>
        <taxon>Bacteria</taxon>
        <taxon>Pseudomonadati</taxon>
        <taxon>Pseudomonadota</taxon>
        <taxon>Betaproteobacteria</taxon>
        <taxon>Burkholderiales</taxon>
        <taxon>Alcaligenaceae</taxon>
        <taxon>Zwartia</taxon>
    </lineage>
</organism>
<dbReference type="AlphaFoldDB" id="A0A953NAH2"/>
<dbReference type="RefSeq" id="WP_259660495.1">
    <property type="nucleotide sequence ID" value="NZ_JAHXRI010000006.1"/>
</dbReference>